<dbReference type="Proteomes" id="UP000034407">
    <property type="component" value="Unassembled WGS sequence"/>
</dbReference>
<evidence type="ECO:0000256" key="1">
    <source>
        <dbReference type="SAM" id="Phobius"/>
    </source>
</evidence>
<organism evidence="2 3">
    <name type="scientific">Paraclostridium benzoelyticum</name>
    <dbReference type="NCBI Taxonomy" id="1629550"/>
    <lineage>
        <taxon>Bacteria</taxon>
        <taxon>Bacillati</taxon>
        <taxon>Bacillota</taxon>
        <taxon>Clostridia</taxon>
        <taxon>Peptostreptococcales</taxon>
        <taxon>Peptostreptococcaceae</taxon>
        <taxon>Paraclostridium</taxon>
    </lineage>
</organism>
<feature type="transmembrane region" description="Helical" evidence="1">
    <location>
        <begin position="90"/>
        <end position="110"/>
    </location>
</feature>
<dbReference type="AlphaFoldDB" id="A0A0M3DE55"/>
<name>A0A0M3DE55_9FIRM</name>
<dbReference type="GeneID" id="67474406"/>
<feature type="transmembrane region" description="Helical" evidence="1">
    <location>
        <begin position="65"/>
        <end position="84"/>
    </location>
</feature>
<proteinExistence type="predicted"/>
<feature type="transmembrane region" description="Helical" evidence="1">
    <location>
        <begin position="31"/>
        <end position="53"/>
    </location>
</feature>
<dbReference type="RefSeq" id="WP_021431908.1">
    <property type="nucleotide sequence ID" value="NZ_LBBT01000284.1"/>
</dbReference>
<keyword evidence="1" id="KW-1133">Transmembrane helix</keyword>
<keyword evidence="1" id="KW-0472">Membrane</keyword>
<protein>
    <recommendedName>
        <fullName evidence="4">DUF3021 domain-containing protein</fullName>
    </recommendedName>
</protein>
<dbReference type="PATRIC" id="fig|1629550.3.peg.2335"/>
<evidence type="ECO:0000313" key="3">
    <source>
        <dbReference type="Proteomes" id="UP000034407"/>
    </source>
</evidence>
<reference evidence="2 3" key="1">
    <citation type="submission" date="2015-04" db="EMBL/GenBank/DDBJ databases">
        <title>Microcin producing Clostridium sp. JC272T.</title>
        <authorList>
            <person name="Jyothsna T."/>
            <person name="Sasikala C."/>
            <person name="Ramana C."/>
        </authorList>
    </citation>
    <scope>NUCLEOTIDE SEQUENCE [LARGE SCALE GENOMIC DNA]</scope>
    <source>
        <strain evidence="2 3">JC272</strain>
    </source>
</reference>
<accession>A0A0M3DE55</accession>
<feature type="transmembrane region" description="Helical" evidence="1">
    <location>
        <begin position="7"/>
        <end position="25"/>
    </location>
</feature>
<sequence>MKAYNSKFFLILSECLIIFMIYGIVTSDRNMSNWLITILGISFLFSYSATVLYPKLLSKYGENHYKLILIVQNLFMSTILYVLGNELGYLTNYISFLIQYSLIAIVTYYINRRIYIKEIRYLNNLVKNSKH</sequence>
<gene>
    <name evidence="2" type="ORF">VN21_14320</name>
</gene>
<dbReference type="EMBL" id="LBBT01000284">
    <property type="protein sequence ID" value="KKY00406.1"/>
    <property type="molecule type" value="Genomic_DNA"/>
</dbReference>
<keyword evidence="1" id="KW-0812">Transmembrane</keyword>
<evidence type="ECO:0008006" key="4">
    <source>
        <dbReference type="Google" id="ProtNLM"/>
    </source>
</evidence>
<comment type="caution">
    <text evidence="2">The sequence shown here is derived from an EMBL/GenBank/DDBJ whole genome shotgun (WGS) entry which is preliminary data.</text>
</comment>
<evidence type="ECO:0000313" key="2">
    <source>
        <dbReference type="EMBL" id="KKY00406.1"/>
    </source>
</evidence>
<keyword evidence="3" id="KW-1185">Reference proteome</keyword>